<dbReference type="EMBL" id="GG693878">
    <property type="protein sequence ID" value="EES52316.1"/>
    <property type="molecule type" value="Genomic_DNA"/>
</dbReference>
<protein>
    <submittedName>
        <fullName evidence="2">Uncharacterized protein</fullName>
    </submittedName>
</protein>
<feature type="compositionally biased region" description="Low complexity" evidence="1">
    <location>
        <begin position="111"/>
        <end position="125"/>
    </location>
</feature>
<dbReference type="AlphaFoldDB" id="C6HYN1"/>
<evidence type="ECO:0000313" key="3">
    <source>
        <dbReference type="Proteomes" id="UP000009374"/>
    </source>
</evidence>
<gene>
    <name evidence="2" type="ORF">UBAL3_94240108</name>
</gene>
<evidence type="ECO:0000313" key="2">
    <source>
        <dbReference type="EMBL" id="EES52316.1"/>
    </source>
</evidence>
<reference evidence="2 3" key="1">
    <citation type="journal article" date="2009" name="Appl. Environ. Microbiol.">
        <title>Community genomic and proteomic analyses of chemoautotrophic iron-oxidizing "Leptospirillum rubarum" (Group II) and "Leptospirillum ferrodiazotrophum" (Group III) bacteria in acid mine drainage biofilms.</title>
        <authorList>
            <person name="Goltsman D.S."/>
            <person name="Denef V.J."/>
            <person name="Singer S.W."/>
            <person name="VerBerkmoes N.C."/>
            <person name="Lefsrud M."/>
            <person name="Mueller R.S."/>
            <person name="Dick G.J."/>
            <person name="Sun C.L."/>
            <person name="Wheeler K.E."/>
            <person name="Zemla A."/>
            <person name="Baker B.J."/>
            <person name="Hauser L."/>
            <person name="Land M."/>
            <person name="Shah M.B."/>
            <person name="Thelen M.P."/>
            <person name="Hettich R.L."/>
            <person name="Banfield J.F."/>
        </authorList>
    </citation>
    <scope>NUCLEOTIDE SEQUENCE [LARGE SCALE GENOMIC DNA]</scope>
</reference>
<organism evidence="2 3">
    <name type="scientific">Leptospirillum ferrodiazotrophum</name>
    <dbReference type="NCBI Taxonomy" id="412449"/>
    <lineage>
        <taxon>Bacteria</taxon>
        <taxon>Pseudomonadati</taxon>
        <taxon>Nitrospirota</taxon>
        <taxon>Nitrospiria</taxon>
        <taxon>Nitrospirales</taxon>
        <taxon>Nitrospiraceae</taxon>
        <taxon>Leptospirillum</taxon>
    </lineage>
</organism>
<evidence type="ECO:0000256" key="1">
    <source>
        <dbReference type="SAM" id="MobiDB-lite"/>
    </source>
</evidence>
<sequence>MPSSIYGKFFLNIKYKKTFLFFLIVFFLISAFGEVKATPLYGVAPSGSAGSGAVQGADVPPNQPPSGAVPSSNGPGFNGPASGGMLAPGSAPSPDMGTPSGQVPGSPPSAPASSGSANGSQNPQSAAPTFMNSAMPNSSNPFLPNNISPGLLSQPLENAYLLDGVPQLAAPMMSAVYRPFGLTFFQPNPFQVTPQGSVSLTGYFETDTNINFSPNQPEMGSLYSITPAVMYSNFDDYGFLSLMASAGYYGYTTGNIAPYLDETGGFATGTYLGPRVFVGASDYVFNGSTPMMNGQPLAFFNGINSAYGNMADAELGVALTPKITFVESASDQYFGDEGFGAGFMNLQSLMSTLNYMDYSNFLSASYIYQQGLMSDFPSFYSNGATGTAMRKINPTTSLGVGGNIFYYFYQNLPTLNTIMYSYYGIFTHNLTRNTNFSAMGGWNAVVFQNGETFQSPEWDVNLGYSDDKFGIGVNAGEFMENMNSYGIEMGPEKVKMAMMYLSYTITPKTAFFASVGYSSYDFLSPGGFSSPNNVFTGGYATNYFTTLLPNQSYSGSFLEQTDGLSYRPTNWLTTTLMYNLIDFTTNISNTVSNQGVIDNQFIAMATFYWNFK</sequence>
<feature type="region of interest" description="Disordered" evidence="1">
    <location>
        <begin position="51"/>
        <end position="142"/>
    </location>
</feature>
<feature type="compositionally biased region" description="Polar residues" evidence="1">
    <location>
        <begin position="126"/>
        <end position="142"/>
    </location>
</feature>
<dbReference type="Proteomes" id="UP000009374">
    <property type="component" value="Unassembled WGS sequence"/>
</dbReference>
<name>C6HYN1_9BACT</name>
<keyword evidence="3" id="KW-1185">Reference proteome</keyword>
<accession>C6HYN1</accession>
<proteinExistence type="predicted"/>